<protein>
    <submittedName>
        <fullName evidence="1">Unnamed protein product</fullName>
    </submittedName>
</protein>
<name>A0AAN4YEV4_ASPOZ</name>
<proteinExistence type="predicted"/>
<organism evidence="1 2">
    <name type="scientific">Aspergillus oryzae</name>
    <name type="common">Yellow koji mold</name>
    <dbReference type="NCBI Taxonomy" id="5062"/>
    <lineage>
        <taxon>Eukaryota</taxon>
        <taxon>Fungi</taxon>
        <taxon>Dikarya</taxon>
        <taxon>Ascomycota</taxon>
        <taxon>Pezizomycotina</taxon>
        <taxon>Eurotiomycetes</taxon>
        <taxon>Eurotiomycetidae</taxon>
        <taxon>Eurotiales</taxon>
        <taxon>Aspergillaceae</taxon>
        <taxon>Aspergillus</taxon>
        <taxon>Aspergillus subgen. Circumdati</taxon>
    </lineage>
</organism>
<accession>A0AAN4YEV4</accession>
<reference evidence="1" key="1">
    <citation type="submission" date="2023-04" db="EMBL/GenBank/DDBJ databases">
        <title>Aspergillus oryzae NBRC 4228.</title>
        <authorList>
            <person name="Ichikawa N."/>
            <person name="Sato H."/>
            <person name="Tonouchi N."/>
        </authorList>
    </citation>
    <scope>NUCLEOTIDE SEQUENCE</scope>
    <source>
        <strain evidence="1">NBRC 4228</strain>
    </source>
</reference>
<gene>
    <name evidence="1" type="ORF">Aory04_000221600</name>
</gene>
<dbReference type="AlphaFoldDB" id="A0AAN4YEV4"/>
<dbReference type="Proteomes" id="UP001165205">
    <property type="component" value="Unassembled WGS sequence"/>
</dbReference>
<evidence type="ECO:0000313" key="2">
    <source>
        <dbReference type="Proteomes" id="UP001165205"/>
    </source>
</evidence>
<sequence length="144" mass="15663">MARQRICLRVTDLLHRCRAQSQLSSLFSHQTTNLSKVLNPQLETHLVEGKRKTYNSSILRKIDPILIPEGTLLSGNSFLNQRHEDLTDIGDVDVAPGAKTPPNLVSGFVLEGNACEFGDLHTSLLDGPSAAAIDDGGIDDGCLW</sequence>
<comment type="caution">
    <text evidence="1">The sequence shown here is derived from an EMBL/GenBank/DDBJ whole genome shotgun (WGS) entry which is preliminary data.</text>
</comment>
<evidence type="ECO:0000313" key="1">
    <source>
        <dbReference type="EMBL" id="GMG25100.1"/>
    </source>
</evidence>
<dbReference type="EMBL" id="BSYA01000016">
    <property type="protein sequence ID" value="GMG25100.1"/>
    <property type="molecule type" value="Genomic_DNA"/>
</dbReference>